<dbReference type="SUPFAM" id="SSF54814">
    <property type="entry name" value="Prokaryotic type KH domain (KH-domain type II)"/>
    <property type="match status" value="1"/>
</dbReference>
<dbReference type="InterPro" id="IPR015946">
    <property type="entry name" value="KH_dom-like_a/b"/>
</dbReference>
<reference evidence="5" key="1">
    <citation type="journal article" date="2010" name="Stand. Genomic Sci.">
        <title>Complete genome sequence of Thermocrinis albus type strain (HI 11/12T).</title>
        <authorList>
            <person name="Wirth R."/>
            <person name="Sikorski J."/>
            <person name="Brambilla E."/>
            <person name="Misra M."/>
            <person name="Lapidus A."/>
            <person name="Copeland A."/>
            <person name="Nolan M."/>
            <person name="Lucas S."/>
            <person name="Chen F."/>
            <person name="Tice H."/>
            <person name="Cheng J.F."/>
            <person name="Han C."/>
            <person name="Detter J.C."/>
            <person name="Tapia R."/>
            <person name="Bruce D."/>
            <person name="Goodwin L."/>
            <person name="Pitluck S."/>
            <person name="Pati A."/>
            <person name="Anderson I."/>
            <person name="Ivanova N."/>
            <person name="Mavromatis K."/>
            <person name="Mikhailova N."/>
            <person name="Chen A."/>
            <person name="Palaniappan K."/>
            <person name="Bilek Y."/>
            <person name="Hader T."/>
            <person name="Land M."/>
            <person name="Hauser L."/>
            <person name="Chang Y.J."/>
            <person name="Jeffries C.D."/>
            <person name="Tindall B.J."/>
            <person name="Rohde M."/>
            <person name="Goker M."/>
            <person name="Bristow J."/>
            <person name="Eisen J.A."/>
            <person name="Markowitz V."/>
            <person name="Hugenholtz P."/>
            <person name="Kyrpides N.C."/>
            <person name="Klenk H.P."/>
        </authorList>
    </citation>
    <scope>NUCLEOTIDE SEQUENCE [LARGE SCALE GENOMIC DNA]</scope>
    <source>
        <strain evidence="5">DSM 14484 / JCM 11386 / HI 11/12</strain>
    </source>
</reference>
<dbReference type="PANTHER" id="PTHR34654:SF1">
    <property type="entry name" value="RNA-BINDING PROTEIN KHPA"/>
    <property type="match status" value="1"/>
</dbReference>
<evidence type="ECO:0000256" key="1">
    <source>
        <dbReference type="ARBA" id="ARBA00022490"/>
    </source>
</evidence>
<dbReference type="GO" id="GO:0003723">
    <property type="term" value="F:RNA binding"/>
    <property type="evidence" value="ECO:0007669"/>
    <property type="project" value="UniProtKB-UniRule"/>
</dbReference>
<dbReference type="EMBL" id="CP001931">
    <property type="protein sequence ID" value="ADC88992.1"/>
    <property type="molecule type" value="Genomic_DNA"/>
</dbReference>
<keyword evidence="2 3" id="KW-0694">RNA-binding</keyword>
<dbReference type="KEGG" id="tal:Thal_0357"/>
<evidence type="ECO:0000313" key="5">
    <source>
        <dbReference type="Proteomes" id="UP000002043"/>
    </source>
</evidence>
<comment type="subcellular location">
    <subcellularLocation>
        <location evidence="3">Cytoplasm</location>
    </subcellularLocation>
</comment>
<dbReference type="OrthoDB" id="9812389at2"/>
<dbReference type="eggNOG" id="COG1837">
    <property type="taxonomic scope" value="Bacteria"/>
</dbReference>
<dbReference type="CDD" id="cd22533">
    <property type="entry name" value="KH-II_YlqC-like"/>
    <property type="match status" value="1"/>
</dbReference>
<dbReference type="HAMAP" id="MF_00088">
    <property type="entry name" value="KhpA"/>
    <property type="match status" value="1"/>
</dbReference>
<name>D3SPA5_THEAH</name>
<dbReference type="NCBIfam" id="NF001748">
    <property type="entry name" value="PRK00468.1"/>
    <property type="match status" value="1"/>
</dbReference>
<accession>D3SPA5</accession>
<keyword evidence="1 3" id="KW-0963">Cytoplasm</keyword>
<comment type="similarity">
    <text evidence="3">Belongs to the KhpA RNA-binding protein family.</text>
</comment>
<dbReference type="PANTHER" id="PTHR34654">
    <property type="entry name" value="UPF0109 PROTEIN SCO5592"/>
    <property type="match status" value="1"/>
</dbReference>
<sequence>MSQLRDLVEITAKSLVDNPNAVNVVEIEGEKTIVIELRVEKGDVGKVIGKQGRIARALRTILSAMGRKQNKRVVLEILE</sequence>
<gene>
    <name evidence="3" type="primary">khpA</name>
    <name evidence="4" type="ordered locus">Thal_0357</name>
</gene>
<comment type="function">
    <text evidence="3">A probable RNA-binding protein.</text>
</comment>
<dbReference type="Gene3D" id="3.30.300.20">
    <property type="match status" value="1"/>
</dbReference>
<proteinExistence type="inferred from homology"/>
<dbReference type="Proteomes" id="UP000002043">
    <property type="component" value="Chromosome"/>
</dbReference>
<dbReference type="InterPro" id="IPR020627">
    <property type="entry name" value="KhpA"/>
</dbReference>
<evidence type="ECO:0000313" key="4">
    <source>
        <dbReference type="EMBL" id="ADC88992.1"/>
    </source>
</evidence>
<dbReference type="AlphaFoldDB" id="D3SPA5"/>
<dbReference type="STRING" id="638303.Thal_0357"/>
<evidence type="ECO:0000256" key="2">
    <source>
        <dbReference type="ARBA" id="ARBA00022884"/>
    </source>
</evidence>
<keyword evidence="5" id="KW-1185">Reference proteome</keyword>
<protein>
    <recommendedName>
        <fullName evidence="3">RNA-binding protein KhpA</fullName>
    </recommendedName>
    <alternativeName>
        <fullName evidence="3">KH-domain protein A</fullName>
    </alternativeName>
</protein>
<dbReference type="RefSeq" id="WP_012991399.1">
    <property type="nucleotide sequence ID" value="NC_013894.1"/>
</dbReference>
<dbReference type="InterPro" id="IPR009019">
    <property type="entry name" value="KH_sf_prok-type"/>
</dbReference>
<evidence type="ECO:0000256" key="3">
    <source>
        <dbReference type="HAMAP-Rule" id="MF_00088"/>
    </source>
</evidence>
<dbReference type="Pfam" id="PF13083">
    <property type="entry name" value="KH_KhpA-B"/>
    <property type="match status" value="1"/>
</dbReference>
<dbReference type="HOGENOM" id="CLU_132074_1_0_0"/>
<dbReference type="GO" id="GO:0005737">
    <property type="term" value="C:cytoplasm"/>
    <property type="evidence" value="ECO:0007669"/>
    <property type="project" value="UniProtKB-SubCell"/>
</dbReference>
<organism evidence="4 5">
    <name type="scientific">Thermocrinis albus (strain DSM 14484 / JCM 11386 / HI 11/12)</name>
    <dbReference type="NCBI Taxonomy" id="638303"/>
    <lineage>
        <taxon>Bacteria</taxon>
        <taxon>Pseudomonadati</taxon>
        <taxon>Aquificota</taxon>
        <taxon>Aquificia</taxon>
        <taxon>Aquificales</taxon>
        <taxon>Aquificaceae</taxon>
        <taxon>Thermocrinis</taxon>
    </lineage>
</organism>
<dbReference type="PROSITE" id="PS50084">
    <property type="entry name" value="KH_TYPE_1"/>
    <property type="match status" value="1"/>
</dbReference>